<feature type="region of interest" description="Disordered" evidence="2">
    <location>
        <begin position="175"/>
        <end position="194"/>
    </location>
</feature>
<dbReference type="Gene3D" id="3.40.50.970">
    <property type="match status" value="1"/>
</dbReference>
<dbReference type="SUPFAM" id="SSF51604">
    <property type="entry name" value="Enolase C-terminal domain-like"/>
    <property type="match status" value="1"/>
</dbReference>
<dbReference type="Pfam" id="PF12697">
    <property type="entry name" value="Abhydrolase_6"/>
    <property type="match status" value="1"/>
</dbReference>
<dbReference type="Pfam" id="PF02775">
    <property type="entry name" value="TPP_enzyme_C"/>
    <property type="match status" value="1"/>
</dbReference>
<protein>
    <recommendedName>
        <fullName evidence="3">Mandelate racemase/muconate lactonizing enzyme C-terminal domain-containing protein</fullName>
    </recommendedName>
</protein>
<dbReference type="InterPro" id="IPR013342">
    <property type="entry name" value="Mandelate_racemase_C"/>
</dbReference>
<dbReference type="InterPro" id="IPR000073">
    <property type="entry name" value="AB_hydrolase_1"/>
</dbReference>
<evidence type="ECO:0000313" key="4">
    <source>
        <dbReference type="EMBL" id="CAD8593309.1"/>
    </source>
</evidence>
<dbReference type="SUPFAM" id="SSF54826">
    <property type="entry name" value="Enolase N-terminal domain-like"/>
    <property type="match status" value="1"/>
</dbReference>
<dbReference type="Gene3D" id="3.40.50.1820">
    <property type="entry name" value="alpha/beta hydrolase"/>
    <property type="match status" value="1"/>
</dbReference>
<dbReference type="SMART" id="SM00922">
    <property type="entry name" value="MR_MLE"/>
    <property type="match status" value="1"/>
</dbReference>
<evidence type="ECO:0000256" key="2">
    <source>
        <dbReference type="SAM" id="MobiDB-lite"/>
    </source>
</evidence>
<dbReference type="PANTHER" id="PTHR42916:SF1">
    <property type="entry name" value="PROTEIN PHYLLO, CHLOROPLASTIC"/>
    <property type="match status" value="1"/>
</dbReference>
<sequence>MLVSDEIRDFVAPDVILQLNPRVTSKRVQQMFESAAMERGAAWACVVASERRADPGHCVSLHVACDVPRVAEGLARLLDDVDSDSADGRYDGRYGASENARSCARFKETLLACDAAASREACAALGDVEAAEGISEMAVALAVTENLPPSAGLFIGNSMPIRDVDMLSGILSRRTNTEKTGHPGANTSRRTLGAGAGPGAPVCANRGASGIDGVVSSAAGYAAGLGRPVTLLIGDVSFQHDANGLLLLRERPGQPPVTVVVVNNGGGGIFSFLPVADQIDSGSFTKLFATPPDVSRRGLCDAHRVAHSHPSTPEALKRALDAAWSEGRHSVVEVTTSRARNLEQHRALQARVARAAACALDLRTRAASASASSSGMPRVASASVRGFELPMLKKPTTTEGEAKETAGTRRGHLLRVQLDDGRVGWGEASPLPGLHAESTEDAGAQLRAMAALLDGGDGGGGEGAPAPPELPLLGGAVSEWLRGVVGVVDPDASLLPSVRFAVESAVLSALASPGAPLADVLLFGSVERRGASKTNEGVSKTIEGGGESADPTSRSSSVEINALIEAGLTPSAAAAEAVELVRRGHGCVKLKVARGEGSAGAMEDAARLRAIRTAVGPDVALRADANRRWSLNDALSFGLQCAELDLEYVEEPVTDPANNLAAFHCTTGVPVALDETVDECAVSAKAAGTAIERALAEYFEPTFGVAALVLKPSVLGGLEATAACAAAARSRGVNVVVTTAFESGVGVATCANLAAAMDAAAVDAAAAARAEDDARARAERIGIEANDGDDDAVPFRASREARMRLMNSIDRGTFEPSVGSNGDDGRTESSFWEEDESERSPRASLRAMRHGLGTGAWLDGDATIPPAAPLASLPGGGVGVDLGALPRDLVVSNETAKVGGASSAGWGVESWHEVRTRSGAYSFRVLDSGIPTRPDSDSDAGLAPPPVVFLHGFMGGAEDWNAIASAVAPERRCVAVDLPCHGRSRFVPSLKRAGDENDDETTGHHHEGLSVEAVAEAVAVLITEHVCPGRGSKGAVLVGYSMGARVALRAAASHPECAAAVAAIGGSGGIRGDVQRKMRADRDDAMAAALEKGGLAAFAGAWYRQGLFRALASHPRWRDGAIARRRCKIPNFESIEFRDEDEDDDEDGVARDLARVLAAMSPGRQAVVTGDDLARIHRGAVGGLTLLAGDRDAKFIATARSMAADANASLERDEDGGDGVEVVTVPGAGHAVHLEAPEGLVLPILRVVRRT</sequence>
<dbReference type="SUPFAM" id="SSF52518">
    <property type="entry name" value="Thiamin diphosphate-binding fold (THDP-binding)"/>
    <property type="match status" value="1"/>
</dbReference>
<dbReference type="GO" id="GO:0016829">
    <property type="term" value="F:lyase activity"/>
    <property type="evidence" value="ECO:0007669"/>
    <property type="project" value="UniProtKB-KW"/>
</dbReference>
<name>A0A7S0KVY7_MICPS</name>
<organism evidence="4">
    <name type="scientific">Micromonas pusilla</name>
    <name type="common">Picoplanktonic green alga</name>
    <name type="synonym">Chromulina pusilla</name>
    <dbReference type="NCBI Taxonomy" id="38833"/>
    <lineage>
        <taxon>Eukaryota</taxon>
        <taxon>Viridiplantae</taxon>
        <taxon>Chlorophyta</taxon>
        <taxon>Mamiellophyceae</taxon>
        <taxon>Mamiellales</taxon>
        <taxon>Mamiellaceae</taxon>
        <taxon>Micromonas</taxon>
    </lineage>
</organism>
<accession>A0A7S0KVY7</accession>
<dbReference type="InterPro" id="IPR029065">
    <property type="entry name" value="Enolase_C-like"/>
</dbReference>
<dbReference type="PANTHER" id="PTHR42916">
    <property type="entry name" value="2-SUCCINYL-5-ENOLPYRUVYL-6-HYDROXY-3-CYCLOHEXENE-1-CARBOXYLATE SYNTHASE"/>
    <property type="match status" value="1"/>
</dbReference>
<dbReference type="Gene3D" id="3.20.20.120">
    <property type="entry name" value="Enolase-like C-terminal domain"/>
    <property type="match status" value="1"/>
</dbReference>
<dbReference type="CDD" id="cd02009">
    <property type="entry name" value="TPP_SHCHC_synthase"/>
    <property type="match status" value="1"/>
</dbReference>
<dbReference type="InterPro" id="IPR036849">
    <property type="entry name" value="Enolase-like_C_sf"/>
</dbReference>
<dbReference type="SUPFAM" id="SSF53474">
    <property type="entry name" value="alpha/beta-Hydrolases"/>
    <property type="match status" value="1"/>
</dbReference>
<dbReference type="SFLD" id="SFLDG00180">
    <property type="entry name" value="muconate_cycloisomerase"/>
    <property type="match status" value="1"/>
</dbReference>
<dbReference type="EMBL" id="HBEV01013753">
    <property type="protein sequence ID" value="CAD8593309.1"/>
    <property type="molecule type" value="Transcribed_RNA"/>
</dbReference>
<feature type="domain" description="Mandelate racemase/muconate lactonizing enzyme C-terminal" evidence="3">
    <location>
        <begin position="570"/>
        <end position="670"/>
    </location>
</feature>
<dbReference type="Gene3D" id="3.40.50.1220">
    <property type="entry name" value="TPP-binding domain"/>
    <property type="match status" value="1"/>
</dbReference>
<proteinExistence type="predicted"/>
<evidence type="ECO:0000256" key="1">
    <source>
        <dbReference type="ARBA" id="ARBA00023239"/>
    </source>
</evidence>
<gene>
    <name evidence="4" type="ORF">MSP1404_LOCUS10713</name>
</gene>
<dbReference type="Gene3D" id="3.30.390.10">
    <property type="entry name" value="Enolase-like, N-terminal domain"/>
    <property type="match status" value="1"/>
</dbReference>
<dbReference type="InterPro" id="IPR029058">
    <property type="entry name" value="AB_hydrolase_fold"/>
</dbReference>
<evidence type="ECO:0000259" key="3">
    <source>
        <dbReference type="SMART" id="SM00922"/>
    </source>
</evidence>
<dbReference type="Pfam" id="PF13378">
    <property type="entry name" value="MR_MLE_C"/>
    <property type="match status" value="1"/>
</dbReference>
<reference evidence="4" key="1">
    <citation type="submission" date="2021-01" db="EMBL/GenBank/DDBJ databases">
        <authorList>
            <person name="Corre E."/>
            <person name="Pelletier E."/>
            <person name="Niang G."/>
            <person name="Scheremetjew M."/>
            <person name="Finn R."/>
            <person name="Kale V."/>
            <person name="Holt S."/>
            <person name="Cochrane G."/>
            <person name="Meng A."/>
            <person name="Brown T."/>
            <person name="Cohen L."/>
        </authorList>
    </citation>
    <scope>NUCLEOTIDE SEQUENCE</scope>
    <source>
        <strain evidence="4">CCMP494</strain>
    </source>
</reference>
<dbReference type="InterPro" id="IPR029017">
    <property type="entry name" value="Enolase-like_N"/>
</dbReference>
<dbReference type="InterPro" id="IPR011766">
    <property type="entry name" value="TPP_enzyme_TPP-bd"/>
</dbReference>
<dbReference type="SFLD" id="SFLDF00009">
    <property type="entry name" value="o-succinylbenzoate_synthase"/>
    <property type="match status" value="1"/>
</dbReference>
<dbReference type="GO" id="GO:0030976">
    <property type="term" value="F:thiamine pyrophosphate binding"/>
    <property type="evidence" value="ECO:0007669"/>
    <property type="project" value="InterPro"/>
</dbReference>
<dbReference type="SFLD" id="SFLDS00001">
    <property type="entry name" value="Enolase"/>
    <property type="match status" value="1"/>
</dbReference>
<dbReference type="AlphaFoldDB" id="A0A7S0KVY7"/>
<dbReference type="InterPro" id="IPR029061">
    <property type="entry name" value="THDP-binding"/>
</dbReference>
<feature type="region of interest" description="Disordered" evidence="2">
    <location>
        <begin position="811"/>
        <end position="843"/>
    </location>
</feature>
<feature type="region of interest" description="Disordered" evidence="2">
    <location>
        <begin position="533"/>
        <end position="554"/>
    </location>
</feature>
<keyword evidence="1" id="KW-0456">Lyase</keyword>